<dbReference type="InParanoid" id="D8RHZ1"/>
<dbReference type="GO" id="GO:0016887">
    <property type="term" value="F:ATP hydrolysis activity"/>
    <property type="evidence" value="ECO:0007669"/>
    <property type="project" value="InterPro"/>
</dbReference>
<feature type="region of interest" description="Disordered" evidence="10">
    <location>
        <begin position="737"/>
        <end position="758"/>
    </location>
</feature>
<evidence type="ECO:0000256" key="8">
    <source>
        <dbReference type="ARBA" id="ARBA00022989"/>
    </source>
</evidence>
<proteinExistence type="inferred from homology"/>
<protein>
    <submittedName>
        <fullName evidence="14">Uncharacterized protein</fullName>
    </submittedName>
</protein>
<dbReference type="InterPro" id="IPR036640">
    <property type="entry name" value="ABC1_TM_sf"/>
</dbReference>
<keyword evidence="9 11" id="KW-0472">Membrane</keyword>
<dbReference type="InterPro" id="IPR003593">
    <property type="entry name" value="AAA+_ATPase"/>
</dbReference>
<keyword evidence="6" id="KW-0547">Nucleotide-binding</keyword>
<accession>D8RHZ1</accession>
<evidence type="ECO:0000256" key="6">
    <source>
        <dbReference type="ARBA" id="ARBA00022741"/>
    </source>
</evidence>
<evidence type="ECO:0000259" key="13">
    <source>
        <dbReference type="PROSITE" id="PS50929"/>
    </source>
</evidence>
<dbReference type="KEGG" id="smo:SELMODRAFT_267440"/>
<dbReference type="SUPFAM" id="SSF90123">
    <property type="entry name" value="ABC transporter transmembrane region"/>
    <property type="match status" value="2"/>
</dbReference>
<keyword evidence="15" id="KW-1185">Reference proteome</keyword>
<dbReference type="SUPFAM" id="SSF52540">
    <property type="entry name" value="P-loop containing nucleoside triphosphate hydrolases"/>
    <property type="match status" value="2"/>
</dbReference>
<dbReference type="FunCoup" id="D8RHZ1">
    <property type="interactions" value="565"/>
</dbReference>
<dbReference type="InterPro" id="IPR003439">
    <property type="entry name" value="ABC_transporter-like_ATP-bd"/>
</dbReference>
<dbReference type="InterPro" id="IPR044726">
    <property type="entry name" value="ABCC_6TM_D2"/>
</dbReference>
<gene>
    <name evidence="14" type="ORF">SELMODRAFT_267440</name>
</gene>
<feature type="transmembrane region" description="Helical" evidence="11">
    <location>
        <begin position="777"/>
        <end position="796"/>
    </location>
</feature>
<dbReference type="FunFam" id="1.20.1560.10:FF:000002">
    <property type="entry name" value="ABC transporter C family member 5"/>
    <property type="match status" value="1"/>
</dbReference>
<evidence type="ECO:0000313" key="14">
    <source>
        <dbReference type="EMBL" id="EFJ28004.1"/>
    </source>
</evidence>
<comment type="similarity">
    <text evidence="2">Belongs to the ABC transporter superfamily. ABCC family. Conjugate transporter (TC 3.A.1.208) subfamily.</text>
</comment>
<dbReference type="InterPro" id="IPR027417">
    <property type="entry name" value="P-loop_NTPase"/>
</dbReference>
<dbReference type="InterPro" id="IPR044746">
    <property type="entry name" value="ABCC_6TM_D1"/>
</dbReference>
<feature type="domain" description="ABC transporter" evidence="12">
    <location>
        <begin position="486"/>
        <end position="709"/>
    </location>
</feature>
<reference evidence="14 15" key="1">
    <citation type="journal article" date="2011" name="Science">
        <title>The Selaginella genome identifies genetic changes associated with the evolution of vascular plants.</title>
        <authorList>
            <person name="Banks J.A."/>
            <person name="Nishiyama T."/>
            <person name="Hasebe M."/>
            <person name="Bowman J.L."/>
            <person name="Gribskov M."/>
            <person name="dePamphilis C."/>
            <person name="Albert V.A."/>
            <person name="Aono N."/>
            <person name="Aoyama T."/>
            <person name="Ambrose B.A."/>
            <person name="Ashton N.W."/>
            <person name="Axtell M.J."/>
            <person name="Barker E."/>
            <person name="Barker M.S."/>
            <person name="Bennetzen J.L."/>
            <person name="Bonawitz N.D."/>
            <person name="Chapple C."/>
            <person name="Cheng C."/>
            <person name="Correa L.G."/>
            <person name="Dacre M."/>
            <person name="DeBarry J."/>
            <person name="Dreyer I."/>
            <person name="Elias M."/>
            <person name="Engstrom E.M."/>
            <person name="Estelle M."/>
            <person name="Feng L."/>
            <person name="Finet C."/>
            <person name="Floyd S.K."/>
            <person name="Frommer W.B."/>
            <person name="Fujita T."/>
            <person name="Gramzow L."/>
            <person name="Gutensohn M."/>
            <person name="Harholt J."/>
            <person name="Hattori M."/>
            <person name="Heyl A."/>
            <person name="Hirai T."/>
            <person name="Hiwatashi Y."/>
            <person name="Ishikawa M."/>
            <person name="Iwata M."/>
            <person name="Karol K.G."/>
            <person name="Koehler B."/>
            <person name="Kolukisaoglu U."/>
            <person name="Kubo M."/>
            <person name="Kurata T."/>
            <person name="Lalonde S."/>
            <person name="Li K."/>
            <person name="Li Y."/>
            <person name="Litt A."/>
            <person name="Lyons E."/>
            <person name="Manning G."/>
            <person name="Maruyama T."/>
            <person name="Michael T.P."/>
            <person name="Mikami K."/>
            <person name="Miyazaki S."/>
            <person name="Morinaga S."/>
            <person name="Murata T."/>
            <person name="Mueller-Roeber B."/>
            <person name="Nelson D.R."/>
            <person name="Obara M."/>
            <person name="Oguri Y."/>
            <person name="Olmstead R.G."/>
            <person name="Onodera N."/>
            <person name="Petersen B.L."/>
            <person name="Pils B."/>
            <person name="Prigge M."/>
            <person name="Rensing S.A."/>
            <person name="Riano-Pachon D.M."/>
            <person name="Roberts A.W."/>
            <person name="Sato Y."/>
            <person name="Scheller H.V."/>
            <person name="Schulz B."/>
            <person name="Schulz C."/>
            <person name="Shakirov E.V."/>
            <person name="Shibagaki N."/>
            <person name="Shinohara N."/>
            <person name="Shippen D.E."/>
            <person name="Soerensen I."/>
            <person name="Sotooka R."/>
            <person name="Sugimoto N."/>
            <person name="Sugita M."/>
            <person name="Sumikawa N."/>
            <person name="Tanurdzic M."/>
            <person name="Theissen G."/>
            <person name="Ulvskov P."/>
            <person name="Wakazuki S."/>
            <person name="Weng J.K."/>
            <person name="Willats W.W."/>
            <person name="Wipf D."/>
            <person name="Wolf P.G."/>
            <person name="Yang L."/>
            <person name="Zimmer A.D."/>
            <person name="Zhu Q."/>
            <person name="Mitros T."/>
            <person name="Hellsten U."/>
            <person name="Loque D."/>
            <person name="Otillar R."/>
            <person name="Salamov A."/>
            <person name="Schmutz J."/>
            <person name="Shapiro H."/>
            <person name="Lindquist E."/>
            <person name="Lucas S."/>
            <person name="Rokhsar D."/>
            <person name="Grigoriev I.V."/>
        </authorList>
    </citation>
    <scope>NUCLEOTIDE SEQUENCE [LARGE SCALE GENOMIC DNA]</scope>
</reference>
<dbReference type="HOGENOM" id="CLU_000604_27_0_1"/>
<dbReference type="PANTHER" id="PTHR24223">
    <property type="entry name" value="ATP-BINDING CASSETTE SUB-FAMILY C"/>
    <property type="match status" value="1"/>
</dbReference>
<comment type="subcellular location">
    <subcellularLocation>
        <location evidence="1">Membrane</location>
        <topology evidence="1">Multi-pass membrane protein</topology>
    </subcellularLocation>
</comment>
<keyword evidence="5" id="KW-0677">Repeat</keyword>
<keyword evidence="4 11" id="KW-0812">Transmembrane</keyword>
<evidence type="ECO:0000256" key="11">
    <source>
        <dbReference type="SAM" id="Phobius"/>
    </source>
</evidence>
<dbReference type="PROSITE" id="PS50893">
    <property type="entry name" value="ABC_TRANSPORTER_2"/>
    <property type="match status" value="2"/>
</dbReference>
<evidence type="ECO:0000256" key="1">
    <source>
        <dbReference type="ARBA" id="ARBA00004141"/>
    </source>
</evidence>
<name>D8RHZ1_SELML</name>
<dbReference type="OMA" id="QVTDAWT"/>
<evidence type="ECO:0000256" key="9">
    <source>
        <dbReference type="ARBA" id="ARBA00023136"/>
    </source>
</evidence>
<evidence type="ECO:0000256" key="2">
    <source>
        <dbReference type="ARBA" id="ARBA00009726"/>
    </source>
</evidence>
<dbReference type="Proteomes" id="UP000001514">
    <property type="component" value="Unassembled WGS sequence"/>
</dbReference>
<dbReference type="PROSITE" id="PS00211">
    <property type="entry name" value="ABC_TRANSPORTER_1"/>
    <property type="match status" value="1"/>
</dbReference>
<dbReference type="FunFam" id="3.40.50.300:FF:000169">
    <property type="entry name" value="ABC transporter C family member 3"/>
    <property type="match status" value="1"/>
</dbReference>
<feature type="transmembrane region" description="Helical" evidence="11">
    <location>
        <begin position="296"/>
        <end position="323"/>
    </location>
</feature>
<evidence type="ECO:0000256" key="10">
    <source>
        <dbReference type="SAM" id="MobiDB-lite"/>
    </source>
</evidence>
<keyword evidence="8 11" id="KW-1133">Transmembrane helix</keyword>
<dbReference type="Gene3D" id="3.40.50.300">
    <property type="entry name" value="P-loop containing nucleotide triphosphate hydrolases"/>
    <property type="match status" value="2"/>
</dbReference>
<feature type="transmembrane region" description="Helical" evidence="11">
    <location>
        <begin position="1020"/>
        <end position="1040"/>
    </location>
</feature>
<dbReference type="InterPro" id="IPR050173">
    <property type="entry name" value="ABC_transporter_C-like"/>
</dbReference>
<dbReference type="FunFam" id="3.40.50.300:FF:000508">
    <property type="entry name" value="ABC transporter C family member 5"/>
    <property type="match status" value="1"/>
</dbReference>
<dbReference type="Gene3D" id="1.20.1560.10">
    <property type="entry name" value="ABC transporter type 1, transmembrane domain"/>
    <property type="match status" value="2"/>
</dbReference>
<dbReference type="PANTHER" id="PTHR24223:SF189">
    <property type="entry name" value="ABC TRANSPORTER C FAMILY MEMBER 5"/>
    <property type="match status" value="1"/>
</dbReference>
<dbReference type="GO" id="GO:0140359">
    <property type="term" value="F:ABC-type transporter activity"/>
    <property type="evidence" value="ECO:0000318"/>
    <property type="project" value="GO_Central"/>
</dbReference>
<feature type="transmembrane region" description="Helical" evidence="11">
    <location>
        <begin position="926"/>
        <end position="944"/>
    </location>
</feature>
<dbReference type="InterPro" id="IPR011527">
    <property type="entry name" value="ABC1_TM_dom"/>
</dbReference>
<evidence type="ECO:0000256" key="3">
    <source>
        <dbReference type="ARBA" id="ARBA00022448"/>
    </source>
</evidence>
<evidence type="ECO:0000256" key="7">
    <source>
        <dbReference type="ARBA" id="ARBA00022840"/>
    </source>
</evidence>
<dbReference type="CDD" id="cd18579">
    <property type="entry name" value="ABC_6TM_ABCC_D1"/>
    <property type="match status" value="1"/>
</dbReference>
<dbReference type="CDD" id="cd03250">
    <property type="entry name" value="ABCC_MRP_domain1"/>
    <property type="match status" value="1"/>
</dbReference>
<dbReference type="EMBL" id="GL377580">
    <property type="protein sequence ID" value="EFJ28004.1"/>
    <property type="molecule type" value="Genomic_DNA"/>
</dbReference>
<feature type="domain" description="ABC transmembrane type-1" evidence="13">
    <location>
        <begin position="174"/>
        <end position="451"/>
    </location>
</feature>
<feature type="transmembrane region" description="Helical" evidence="11">
    <location>
        <begin position="393"/>
        <end position="418"/>
    </location>
</feature>
<dbReference type="FunFam" id="1.20.1560.10:FF:000003">
    <property type="entry name" value="ABC transporter C family member 10"/>
    <property type="match status" value="1"/>
</dbReference>
<dbReference type="InterPro" id="IPR017871">
    <property type="entry name" value="ABC_transporter-like_CS"/>
</dbReference>
<organism evidence="15">
    <name type="scientific">Selaginella moellendorffii</name>
    <name type="common">Spikemoss</name>
    <dbReference type="NCBI Taxonomy" id="88036"/>
    <lineage>
        <taxon>Eukaryota</taxon>
        <taxon>Viridiplantae</taxon>
        <taxon>Streptophyta</taxon>
        <taxon>Embryophyta</taxon>
        <taxon>Tracheophyta</taxon>
        <taxon>Lycopodiopsida</taxon>
        <taxon>Selaginellales</taxon>
        <taxon>Selaginellaceae</taxon>
        <taxon>Selaginella</taxon>
    </lineage>
</organism>
<dbReference type="CDD" id="cd03244">
    <property type="entry name" value="ABCC_MRP_domain2"/>
    <property type="match status" value="1"/>
</dbReference>
<dbReference type="Pfam" id="PF00664">
    <property type="entry name" value="ABC_membrane"/>
    <property type="match status" value="2"/>
</dbReference>
<sequence length="1362" mass="151892">MCIASAVQAIAWVVISLATDSVRKTGAPKFPGLLRVWWLLSFSLCLYRLSMDIIIARRTGSMSFQGWLEVCSFPACVWLGLAALIGKSGVVHVVEEIHQPFLNTNGTGGREGVVHGCEFVTPYSKAGVLSLMTFSWLNPLLAVGARKHLDLKDIPLLAHQDRAESFWRESAWNALFALFNVLASYVGPYSINDFVEYLGGRRRFAREGVFLALLFFGSKLVESLTQRQWYMGIDILGLHVRSALTAFVYHKGLRLSNSSRQGHTSGEIINYMAVDVQRVGDFSWYLQDTWVLPLQILLAMAILIRSVGWAACATLVATFISILGNIPLVKMQEDYQDKLMTAKDERMKSTSECLRSMRILKLQAWENRYCKKVEKLREEEYGWLRKALYTQAAVTFIFWGAPIFVSVVTFGTCVLMGIPLTAGRVLSALATFRVLQEPLRNIPDLLSTIAQTRVSLDRLWIFLQEEELQEDASIRLPCDDRTENAVEIEDASFSWDESVACPTLKNINLRVKKGMRVAICGVVGSGKSSLLSCILGEIPKLSGTVKVVDSTAYVAQSAWIQSGKIKDNILFGKKMDRMRYENVLQVCALKKDLELFAYGDLTEIGERGINLSGGQKQRIQLARALYHDAELYLLDDPFSAVDAHTGTELFKKCILGDLATKTVFFVTHQVEFLPAADLILVMRNGEIIQAGKYDELLQAGADFNALVDAHIEAIEAMDINEYLVGYEDDFEDKVGSKNADRAGGKLNKMGSKKDKSRKAQLVQEEERERGSVNLHVYWSYLTAAYGGALIPVILFAQSMFQFLQIASNWWMAWASPTTHGRSPRVGNLLMILVYTALAFGSAIFVFVRAMLVSVFGLVTAQKLFVSMLSCIFRAPMSFFDSTPAGRILNRASTDQSVVDLDIPFRLGGFASTTIQLFGIVGVMTKVTWQVIILFLTVVAICVWMQQYYMASARELSRLVGISKSPIIHHYSESIYGVATIRGFGQEERFKKTNMDLYDSYGRPYFNSFAAIEWLCLRMEILSTCVFAFSMALLVSFPVGVVDASIAGLAVTYGLTLNARQSRWVLSLCKLENKIISVERIQQYTRIPSEAPLVRDNCRPPKDWPSEGTVDIENLQVRYSSRTPIVLHGVTCTFPGGKKVGVVGRTGSGKSTLIQALFRMVEPIGGRIIIDGIDICRIGLHDLRSRLSIIPQDPTLFEGTVRANLDPLEEHSDTEIWEALDKCQLGDLLRSREDKLDSPVTENGENWSVGQRQLFCLGRALLRRTRILVLDEATASVDTATDGVVQRTIRAEFLNCTVITVAHRIPTVIDSDLVLVLSDGKVAEFDTPIKLLEEKSSMFLRLVTEYSMRSSSVSDLTLIGSHT</sequence>
<feature type="domain" description="ABC transmembrane type-1" evidence="13">
    <location>
        <begin position="792"/>
        <end position="1056"/>
    </location>
</feature>
<dbReference type="Pfam" id="PF00005">
    <property type="entry name" value="ABC_tran"/>
    <property type="match status" value="2"/>
</dbReference>
<feature type="transmembrane region" description="Helical" evidence="11">
    <location>
        <begin position="828"/>
        <end position="851"/>
    </location>
</feature>
<evidence type="ECO:0000313" key="15">
    <source>
        <dbReference type="Proteomes" id="UP000001514"/>
    </source>
</evidence>
<feature type="domain" description="ABC transporter" evidence="12">
    <location>
        <begin position="1109"/>
        <end position="1343"/>
    </location>
</feature>
<dbReference type="eggNOG" id="KOG0054">
    <property type="taxonomic scope" value="Eukaryota"/>
</dbReference>
<dbReference type="GO" id="GO:0005524">
    <property type="term" value="F:ATP binding"/>
    <property type="evidence" value="ECO:0007669"/>
    <property type="project" value="UniProtKB-KW"/>
</dbReference>
<dbReference type="CDD" id="cd18580">
    <property type="entry name" value="ABC_6TM_ABCC_D2"/>
    <property type="match status" value="1"/>
</dbReference>
<evidence type="ECO:0000256" key="4">
    <source>
        <dbReference type="ARBA" id="ARBA00022692"/>
    </source>
</evidence>
<evidence type="ECO:0000256" key="5">
    <source>
        <dbReference type="ARBA" id="ARBA00022737"/>
    </source>
</evidence>
<dbReference type="GO" id="GO:0016020">
    <property type="term" value="C:membrane"/>
    <property type="evidence" value="ECO:0007669"/>
    <property type="project" value="UniProtKB-SubCell"/>
</dbReference>
<dbReference type="GO" id="GO:0055085">
    <property type="term" value="P:transmembrane transport"/>
    <property type="evidence" value="ECO:0000318"/>
    <property type="project" value="GO_Central"/>
</dbReference>
<evidence type="ECO:0000259" key="12">
    <source>
        <dbReference type="PROSITE" id="PS50893"/>
    </source>
</evidence>
<keyword evidence="3" id="KW-0813">Transport</keyword>
<dbReference type="Gramene" id="EFJ28004">
    <property type="protein sequence ID" value="EFJ28004"/>
    <property type="gene ID" value="SELMODRAFT_267440"/>
</dbReference>
<dbReference type="SMART" id="SM00382">
    <property type="entry name" value="AAA"/>
    <property type="match status" value="2"/>
</dbReference>
<keyword evidence="7" id="KW-0067">ATP-binding</keyword>
<dbReference type="PROSITE" id="PS50929">
    <property type="entry name" value="ABC_TM1F"/>
    <property type="match status" value="2"/>
</dbReference>